<comment type="caution">
    <text evidence="2">The sequence shown here is derived from an EMBL/GenBank/DDBJ whole genome shotgun (WGS) entry which is preliminary data.</text>
</comment>
<dbReference type="Proteomes" id="UP000195162">
    <property type="component" value="Unassembled WGS sequence"/>
</dbReference>
<dbReference type="EMBL" id="NGIR01000024">
    <property type="protein sequence ID" value="OTU27901.1"/>
    <property type="molecule type" value="Genomic_DNA"/>
</dbReference>
<dbReference type="InterPro" id="IPR046919">
    <property type="entry name" value="ABC-3C_CTD10"/>
</dbReference>
<dbReference type="RefSeq" id="WP_086376063.1">
    <property type="nucleotide sequence ID" value="NZ_JADVOL010000003.1"/>
</dbReference>
<name>A0A242U7X2_ACIPI</name>
<reference evidence="2 3" key="1">
    <citation type="submission" date="2017-05" db="EMBL/GenBank/DDBJ databases">
        <authorList>
            <person name="Song R."/>
            <person name="Chenine A.L."/>
            <person name="Ruprecht R.M."/>
        </authorList>
    </citation>
    <scope>NUCLEOTIDE SEQUENCE [LARGE SCALE GENOMIC DNA]</scope>
    <source>
        <strain evidence="2 3">ARLG1955</strain>
    </source>
</reference>
<gene>
    <name evidence="2" type="ORF">CAT59_09710</name>
</gene>
<sequence>MDEATKDYFYSIFFRLEMYRRSGEEFQIFFSDLMFLTDPHFIKVAPFGGDGGNDGCVANKGHYYQIYAPKPTTPAHQTHKTVLQKSVTDFEKLNTHWNGQTGLPNISEYYFVYNDRFQGIPPDIITTLATLKSTYNLNNSECIHSAIIENYFDILTEKQKLKLLNRAPINEVPFTVDPSALGKLLQHLSNQNINSLGFLEIDVPIWDEKIKFNGISQNLNLKLKTNSLQGHRVRDYLKGSKSTDSQDIAQQINNIYKESKIHLPDTLENSADMRYFWIVDRLIPTDIFQTASIPVLQAFRNASEIVLAHYFDTCDVYDNPNQLHA</sequence>
<evidence type="ECO:0000313" key="2">
    <source>
        <dbReference type="EMBL" id="OTU27901.1"/>
    </source>
</evidence>
<evidence type="ECO:0000313" key="3">
    <source>
        <dbReference type="Proteomes" id="UP000195162"/>
    </source>
</evidence>
<proteinExistence type="predicted"/>
<dbReference type="Pfam" id="PF20275">
    <property type="entry name" value="CTD10"/>
    <property type="match status" value="1"/>
</dbReference>
<accession>A0A242U7X2</accession>
<dbReference type="AlphaFoldDB" id="A0A242U7X2"/>
<evidence type="ECO:0000259" key="1">
    <source>
        <dbReference type="Pfam" id="PF20275"/>
    </source>
</evidence>
<organism evidence="2 3">
    <name type="scientific">Acinetobacter pittii</name>
    <name type="common">Acinetobacter genomosp. 3</name>
    <dbReference type="NCBI Taxonomy" id="48296"/>
    <lineage>
        <taxon>Bacteria</taxon>
        <taxon>Pseudomonadati</taxon>
        <taxon>Pseudomonadota</taxon>
        <taxon>Gammaproteobacteria</taxon>
        <taxon>Moraxellales</taxon>
        <taxon>Moraxellaceae</taxon>
        <taxon>Acinetobacter</taxon>
        <taxon>Acinetobacter calcoaceticus/baumannii complex</taxon>
    </lineage>
</organism>
<feature type="domain" description="ABC-three component systems C-terminal" evidence="1">
    <location>
        <begin position="180"/>
        <end position="317"/>
    </location>
</feature>
<protein>
    <recommendedName>
        <fullName evidence="1">ABC-three component systems C-terminal domain-containing protein</fullName>
    </recommendedName>
</protein>